<dbReference type="Gene3D" id="2.70.98.10">
    <property type="match status" value="1"/>
</dbReference>
<dbReference type="GO" id="GO:0033499">
    <property type="term" value="P:galactose catabolic process via UDP-galactose, Leloir pathway"/>
    <property type="evidence" value="ECO:0007669"/>
    <property type="project" value="TreeGrafter"/>
</dbReference>
<dbReference type="Proteomes" id="UP000250140">
    <property type="component" value="Unassembled WGS sequence"/>
</dbReference>
<dbReference type="CDD" id="cd09019">
    <property type="entry name" value="galactose_mutarotase_like"/>
    <property type="match status" value="1"/>
</dbReference>
<dbReference type="InterPro" id="IPR047215">
    <property type="entry name" value="Galactose_mutarotase-like"/>
</dbReference>
<dbReference type="PANTHER" id="PTHR10091:SF2">
    <property type="entry name" value="ALDOSE 1-EPIMERASE"/>
    <property type="match status" value="1"/>
</dbReference>
<protein>
    <submittedName>
        <fullName evidence="5">Aldose 1-epimeras-like protein</fullName>
    </submittedName>
</protein>
<dbReference type="SUPFAM" id="SSF74650">
    <property type="entry name" value="Galactose mutarotase-like"/>
    <property type="match status" value="1"/>
</dbReference>
<evidence type="ECO:0000256" key="1">
    <source>
        <dbReference type="ARBA" id="ARBA00006206"/>
    </source>
</evidence>
<keyword evidence="2" id="KW-0413">Isomerase</keyword>
<evidence type="ECO:0000313" key="6">
    <source>
        <dbReference type="Proteomes" id="UP000250140"/>
    </source>
</evidence>
<dbReference type="EMBL" id="KV749787">
    <property type="protein sequence ID" value="OCL07794.1"/>
    <property type="molecule type" value="Genomic_DNA"/>
</dbReference>
<dbReference type="AlphaFoldDB" id="A0A8E2EZN6"/>
<feature type="chain" id="PRO_5034297709" evidence="4">
    <location>
        <begin position="22"/>
        <end position="382"/>
    </location>
</feature>
<evidence type="ECO:0000313" key="5">
    <source>
        <dbReference type="EMBL" id="OCL07794.1"/>
    </source>
</evidence>
<dbReference type="GO" id="GO:0006006">
    <property type="term" value="P:glucose metabolic process"/>
    <property type="evidence" value="ECO:0007669"/>
    <property type="project" value="TreeGrafter"/>
</dbReference>
<proteinExistence type="inferred from homology"/>
<dbReference type="InterPro" id="IPR014718">
    <property type="entry name" value="GH-type_carb-bd"/>
</dbReference>
<dbReference type="PANTHER" id="PTHR10091">
    <property type="entry name" value="ALDOSE-1-EPIMERASE"/>
    <property type="match status" value="1"/>
</dbReference>
<keyword evidence="3" id="KW-0119">Carbohydrate metabolism</keyword>
<gene>
    <name evidence="5" type="ORF">AOQ84DRAFT_440001</name>
</gene>
<feature type="signal peptide" evidence="4">
    <location>
        <begin position="1"/>
        <end position="21"/>
    </location>
</feature>
<comment type="similarity">
    <text evidence="1">Belongs to the aldose epimerase family.</text>
</comment>
<accession>A0A8E2EZN6</accession>
<dbReference type="Pfam" id="PF01263">
    <property type="entry name" value="Aldose_epim"/>
    <property type="match status" value="1"/>
</dbReference>
<name>A0A8E2EZN6_9PEZI</name>
<evidence type="ECO:0000256" key="4">
    <source>
        <dbReference type="SAM" id="SignalP"/>
    </source>
</evidence>
<keyword evidence="4" id="KW-0732">Signal</keyword>
<dbReference type="InterPro" id="IPR008183">
    <property type="entry name" value="Aldose_1/G6P_1-epimerase"/>
</dbReference>
<evidence type="ECO:0000256" key="2">
    <source>
        <dbReference type="ARBA" id="ARBA00023235"/>
    </source>
</evidence>
<dbReference type="GO" id="GO:0030246">
    <property type="term" value="F:carbohydrate binding"/>
    <property type="evidence" value="ECO:0007669"/>
    <property type="project" value="InterPro"/>
</dbReference>
<dbReference type="OrthoDB" id="274691at2759"/>
<reference evidence="5 6" key="1">
    <citation type="journal article" date="2016" name="Nat. Commun.">
        <title>Ectomycorrhizal ecology is imprinted in the genome of the dominant symbiotic fungus Cenococcum geophilum.</title>
        <authorList>
            <consortium name="DOE Joint Genome Institute"/>
            <person name="Peter M."/>
            <person name="Kohler A."/>
            <person name="Ohm R.A."/>
            <person name="Kuo A."/>
            <person name="Krutzmann J."/>
            <person name="Morin E."/>
            <person name="Arend M."/>
            <person name="Barry K.W."/>
            <person name="Binder M."/>
            <person name="Choi C."/>
            <person name="Clum A."/>
            <person name="Copeland A."/>
            <person name="Grisel N."/>
            <person name="Haridas S."/>
            <person name="Kipfer T."/>
            <person name="LaButti K."/>
            <person name="Lindquist E."/>
            <person name="Lipzen A."/>
            <person name="Maire R."/>
            <person name="Meier B."/>
            <person name="Mihaltcheva S."/>
            <person name="Molinier V."/>
            <person name="Murat C."/>
            <person name="Poggeler S."/>
            <person name="Quandt C.A."/>
            <person name="Sperisen C."/>
            <person name="Tritt A."/>
            <person name="Tisserant E."/>
            <person name="Crous P.W."/>
            <person name="Henrissat B."/>
            <person name="Nehls U."/>
            <person name="Egli S."/>
            <person name="Spatafora J.W."/>
            <person name="Grigoriev I.V."/>
            <person name="Martin F.M."/>
        </authorList>
    </citation>
    <scope>NUCLEOTIDE SEQUENCE [LARGE SCALE GENOMIC DNA]</scope>
    <source>
        <strain evidence="5 6">CBS 207.34</strain>
    </source>
</reference>
<sequence>MKLSCATSIVFAAASVAANLARRLPDPGPDGKYTLTAPGIRAKFIPYAATLTNLFVKDKFGIERDVVLGYDNASYYPVDPEHPVYNEVPGRYANRIGNGSFTLDGVTYHLAKNDGPNTLHSGPNNWSTRFWNLTDLTNSSITFSIYDPANSTGMPGHVEANVTYFLEKNKWNIKMEAISPDTRTPIMLTQHTYFNLDAFANPSTNKIWNHTLQLPHSHRNLAIDGNALPTGEIVNISRNSIYDFWSAPRPLGFATARADFANSCGSTCNGYNGQWLLDSDTPKDDVVAKLSSNWNGISAELRTNQAGIILYTCYWMDGLILMKSTQGLVGASKNVTSSSCIAIEAQDWVDGINHPEWGRLNKQIFGPGQKYEWEGSWTFGLV</sequence>
<dbReference type="InterPro" id="IPR011013">
    <property type="entry name" value="Gal_mutarotase_sf_dom"/>
</dbReference>
<evidence type="ECO:0000256" key="3">
    <source>
        <dbReference type="ARBA" id="ARBA00023277"/>
    </source>
</evidence>
<dbReference type="FunFam" id="2.70.98.10:FF:000014">
    <property type="entry name" value="Aldose 1-epimerase, putative"/>
    <property type="match status" value="1"/>
</dbReference>
<organism evidence="5 6">
    <name type="scientific">Glonium stellatum</name>
    <dbReference type="NCBI Taxonomy" id="574774"/>
    <lineage>
        <taxon>Eukaryota</taxon>
        <taxon>Fungi</taxon>
        <taxon>Dikarya</taxon>
        <taxon>Ascomycota</taxon>
        <taxon>Pezizomycotina</taxon>
        <taxon>Dothideomycetes</taxon>
        <taxon>Pleosporomycetidae</taxon>
        <taxon>Gloniales</taxon>
        <taxon>Gloniaceae</taxon>
        <taxon>Glonium</taxon>
    </lineage>
</organism>
<keyword evidence="6" id="KW-1185">Reference proteome</keyword>
<dbReference type="GO" id="GO:0004034">
    <property type="term" value="F:aldose 1-epimerase activity"/>
    <property type="evidence" value="ECO:0007669"/>
    <property type="project" value="TreeGrafter"/>
</dbReference>